<dbReference type="EMBL" id="JH687933">
    <property type="protein sequence ID" value="EJD34603.1"/>
    <property type="molecule type" value="Genomic_DNA"/>
</dbReference>
<feature type="domain" description="Protein Zds1 C-terminal" evidence="2">
    <location>
        <begin position="540"/>
        <end position="592"/>
    </location>
</feature>
<name>J0LDF0_AURST</name>
<dbReference type="PANTHER" id="PTHR28089:SF1">
    <property type="entry name" value="PROTEIN ZDS1-RELATED"/>
    <property type="match status" value="1"/>
</dbReference>
<feature type="compositionally biased region" description="Low complexity" evidence="1">
    <location>
        <begin position="811"/>
        <end position="820"/>
    </location>
</feature>
<dbReference type="OMA" id="VDYNWTR"/>
<keyword evidence="4" id="KW-1185">Reference proteome</keyword>
<proteinExistence type="predicted"/>
<evidence type="ECO:0000256" key="1">
    <source>
        <dbReference type="SAM" id="MobiDB-lite"/>
    </source>
</evidence>
<dbReference type="Proteomes" id="UP000006514">
    <property type="component" value="Unassembled WGS sequence"/>
</dbReference>
<evidence type="ECO:0000259" key="2">
    <source>
        <dbReference type="SMART" id="SM01327"/>
    </source>
</evidence>
<dbReference type="eggNOG" id="ENOG502RC08">
    <property type="taxonomic scope" value="Eukaryota"/>
</dbReference>
<feature type="region of interest" description="Disordered" evidence="1">
    <location>
        <begin position="505"/>
        <end position="532"/>
    </location>
</feature>
<feature type="compositionally biased region" description="Polar residues" evidence="1">
    <location>
        <begin position="264"/>
        <end position="277"/>
    </location>
</feature>
<dbReference type="PANTHER" id="PTHR28089">
    <property type="entry name" value="PROTEIN ZDS1-RELATED"/>
    <property type="match status" value="1"/>
</dbReference>
<dbReference type="OrthoDB" id="5589766at2759"/>
<evidence type="ECO:0000313" key="4">
    <source>
        <dbReference type="Proteomes" id="UP000006514"/>
    </source>
</evidence>
<feature type="compositionally biased region" description="Low complexity" evidence="1">
    <location>
        <begin position="505"/>
        <end position="514"/>
    </location>
</feature>
<organism evidence="3 4">
    <name type="scientific">Auricularia subglabra (strain TFB-10046 / SS5)</name>
    <name type="common">White-rot fungus</name>
    <name type="synonym">Auricularia delicata (strain TFB10046)</name>
    <dbReference type="NCBI Taxonomy" id="717982"/>
    <lineage>
        <taxon>Eukaryota</taxon>
        <taxon>Fungi</taxon>
        <taxon>Dikarya</taxon>
        <taxon>Basidiomycota</taxon>
        <taxon>Agaricomycotina</taxon>
        <taxon>Agaricomycetes</taxon>
        <taxon>Auriculariales</taxon>
        <taxon>Auriculariaceae</taxon>
        <taxon>Auricularia</taxon>
    </lineage>
</organism>
<dbReference type="InParanoid" id="J0LDF0"/>
<dbReference type="Pfam" id="PF08632">
    <property type="entry name" value="Zds_C"/>
    <property type="match status" value="1"/>
</dbReference>
<dbReference type="GO" id="GO:0005737">
    <property type="term" value="C:cytoplasm"/>
    <property type="evidence" value="ECO:0007669"/>
    <property type="project" value="TreeGrafter"/>
</dbReference>
<dbReference type="InterPro" id="IPR013941">
    <property type="entry name" value="ZDS1_C"/>
</dbReference>
<feature type="compositionally biased region" description="Acidic residues" evidence="1">
    <location>
        <begin position="828"/>
        <end position="841"/>
    </location>
</feature>
<dbReference type="AlphaFoldDB" id="J0LDF0"/>
<evidence type="ECO:0000313" key="3">
    <source>
        <dbReference type="EMBL" id="EJD34603.1"/>
    </source>
</evidence>
<feature type="region of interest" description="Disordered" evidence="1">
    <location>
        <begin position="602"/>
        <end position="712"/>
    </location>
</feature>
<feature type="region of interest" description="Disordered" evidence="1">
    <location>
        <begin position="726"/>
        <end position="859"/>
    </location>
</feature>
<sequence length="859" mass="93891">MEPSELEIRREVEALRDIRRRSTSQGGPGSLPLDPDLPNAPPSPPSPLSPQTWAQGAGPGGQVSQDDEDMVLADPSHLFWVPAHLHPELAPAEFRAFLQQHAQTPAPASSEAGSSRMGRSSSLRSASSLNRRRSMLSRQYEPKAGDGVEKEEDNFQRKRSLTYRQQSPQLSISDLQKLEELAEEAQRSDDPSKLRSVLRRSLSLNVSPSKLDDRMPDVEDADAPIIVPKPGQILRRAARTKIRKPSLQGDGGGHRFPATRRTQRSATLDSVPGSTVPSEEVQRRTTPTQDDPYPRPHAPMPDGLQDDDEAGRPVSFSEESLIFDSYADRPDSYTSLSEEDGAAPPESTSPPPLPPAPVVSPPPPPAVIAPSPVHEEPEPLPLHHPTPQRMLSVPNHAIQPQRSPSPSSSDGGHGSYQTLPASPSPPPGKKEKKGGLFKWGSSKDKESKKAKHQHQQQEYAQSGPGPAQQKEKDSGGFFGFFGKKKADEGVGSGALGSGAGPAAAAALLGPPKGSKPTHHAQKHSLQYGPGTLAQQPGYDAQIQYAGHYARYPIHVERAVYRLSHIKLANPRRPLYEQVLISNLMFWYLGVINKQQQAAAAAQMQMQQGGAGPAATEEEQARREAEEREREAREQEELAQRERERMEWEQQQREREAEEQAAALLEQQQREEQERSAAQPTRTKSGRRPLTKAVPGARRAETPVRGPQYDAQHRVIAQEQWDALGIGLSAADPSHPALSFFEQPKEPVAGLPPGAMSPAHAQEQARRPQRPRSPPASLQQQQQQQAAGVSRSLSASAVPPPVANGRPRRKANSAIAARAGAPGPGWKQDDEDERFFGAEEDVPLAVWQQQQQQQQRAGRR</sequence>
<reference evidence="4" key="1">
    <citation type="journal article" date="2012" name="Science">
        <title>The Paleozoic origin of enzymatic lignin decomposition reconstructed from 31 fungal genomes.</title>
        <authorList>
            <person name="Floudas D."/>
            <person name="Binder M."/>
            <person name="Riley R."/>
            <person name="Barry K."/>
            <person name="Blanchette R.A."/>
            <person name="Henrissat B."/>
            <person name="Martinez A.T."/>
            <person name="Otillar R."/>
            <person name="Spatafora J.W."/>
            <person name="Yadav J.S."/>
            <person name="Aerts A."/>
            <person name="Benoit I."/>
            <person name="Boyd A."/>
            <person name="Carlson A."/>
            <person name="Copeland A."/>
            <person name="Coutinho P.M."/>
            <person name="de Vries R.P."/>
            <person name="Ferreira P."/>
            <person name="Findley K."/>
            <person name="Foster B."/>
            <person name="Gaskell J."/>
            <person name="Glotzer D."/>
            <person name="Gorecki P."/>
            <person name="Heitman J."/>
            <person name="Hesse C."/>
            <person name="Hori C."/>
            <person name="Igarashi K."/>
            <person name="Jurgens J.A."/>
            <person name="Kallen N."/>
            <person name="Kersten P."/>
            <person name="Kohler A."/>
            <person name="Kuees U."/>
            <person name="Kumar T.K.A."/>
            <person name="Kuo A."/>
            <person name="LaButti K."/>
            <person name="Larrondo L.F."/>
            <person name="Lindquist E."/>
            <person name="Ling A."/>
            <person name="Lombard V."/>
            <person name="Lucas S."/>
            <person name="Lundell T."/>
            <person name="Martin R."/>
            <person name="McLaughlin D.J."/>
            <person name="Morgenstern I."/>
            <person name="Morin E."/>
            <person name="Murat C."/>
            <person name="Nagy L.G."/>
            <person name="Nolan M."/>
            <person name="Ohm R.A."/>
            <person name="Patyshakuliyeva A."/>
            <person name="Rokas A."/>
            <person name="Ruiz-Duenas F.J."/>
            <person name="Sabat G."/>
            <person name="Salamov A."/>
            <person name="Samejima M."/>
            <person name="Schmutz J."/>
            <person name="Slot J.C."/>
            <person name="St John F."/>
            <person name="Stenlid J."/>
            <person name="Sun H."/>
            <person name="Sun S."/>
            <person name="Syed K."/>
            <person name="Tsang A."/>
            <person name="Wiebenga A."/>
            <person name="Young D."/>
            <person name="Pisabarro A."/>
            <person name="Eastwood D.C."/>
            <person name="Martin F."/>
            <person name="Cullen D."/>
            <person name="Grigoriev I.V."/>
            <person name="Hibbett D.S."/>
        </authorList>
    </citation>
    <scope>NUCLEOTIDE SEQUENCE [LARGE SCALE GENOMIC DNA]</scope>
    <source>
        <strain evidence="4">TFB10046</strain>
    </source>
</reference>
<dbReference type="SMART" id="SM01327">
    <property type="entry name" value="Zds_C"/>
    <property type="match status" value="1"/>
</dbReference>
<feature type="compositionally biased region" description="Low complexity" evidence="1">
    <location>
        <begin position="774"/>
        <end position="791"/>
    </location>
</feature>
<feature type="compositionally biased region" description="Polar residues" evidence="1">
    <location>
        <begin position="162"/>
        <end position="174"/>
    </location>
</feature>
<dbReference type="InterPro" id="IPR040206">
    <property type="entry name" value="Zds1/2"/>
</dbReference>
<feature type="compositionally biased region" description="Basic and acidic residues" evidence="1">
    <location>
        <begin position="140"/>
        <end position="156"/>
    </location>
</feature>
<feature type="compositionally biased region" description="Low complexity" evidence="1">
    <location>
        <begin position="847"/>
        <end position="859"/>
    </location>
</feature>
<feature type="compositionally biased region" description="Low complexity" evidence="1">
    <location>
        <begin position="108"/>
        <end position="129"/>
    </location>
</feature>
<dbReference type="GO" id="GO:0030010">
    <property type="term" value="P:establishment of cell polarity"/>
    <property type="evidence" value="ECO:0007669"/>
    <property type="project" value="TreeGrafter"/>
</dbReference>
<protein>
    <recommendedName>
        <fullName evidence="2">Protein Zds1 C-terminal domain-containing protein</fullName>
    </recommendedName>
</protein>
<feature type="region of interest" description="Disordered" evidence="1">
    <location>
        <begin position="96"/>
        <end position="480"/>
    </location>
</feature>
<feature type="compositionally biased region" description="Low complexity" evidence="1">
    <location>
        <begin position="199"/>
        <end position="209"/>
    </location>
</feature>
<feature type="compositionally biased region" description="Pro residues" evidence="1">
    <location>
        <begin position="347"/>
        <end position="367"/>
    </location>
</feature>
<accession>J0LDF0</accession>
<gene>
    <name evidence="3" type="ORF">AURDEDRAFT_155029</name>
</gene>
<dbReference type="KEGG" id="adl:AURDEDRAFT_155029"/>
<dbReference type="GO" id="GO:0010971">
    <property type="term" value="P:positive regulation of G2/M transition of mitotic cell cycle"/>
    <property type="evidence" value="ECO:0007669"/>
    <property type="project" value="TreeGrafter"/>
</dbReference>
<feature type="compositionally biased region" description="Basic and acidic residues" evidence="1">
    <location>
        <begin position="618"/>
        <end position="657"/>
    </location>
</feature>
<feature type="compositionally biased region" description="Basic and acidic residues" evidence="1">
    <location>
        <begin position="176"/>
        <end position="193"/>
    </location>
</feature>
<feature type="region of interest" description="Disordered" evidence="1">
    <location>
        <begin position="16"/>
        <end position="70"/>
    </location>
</feature>
<feature type="compositionally biased region" description="Pro residues" evidence="1">
    <location>
        <begin position="38"/>
        <end position="48"/>
    </location>
</feature>